<dbReference type="EMBL" id="QGTZ01000023">
    <property type="protein sequence ID" value="PWW32831.1"/>
    <property type="molecule type" value="Genomic_DNA"/>
</dbReference>
<organism evidence="1 3">
    <name type="scientific">Paenibacillus pabuli</name>
    <dbReference type="NCBI Taxonomy" id="1472"/>
    <lineage>
        <taxon>Bacteria</taxon>
        <taxon>Bacillati</taxon>
        <taxon>Bacillota</taxon>
        <taxon>Bacilli</taxon>
        <taxon>Bacillales</taxon>
        <taxon>Paenibacillaceae</taxon>
        <taxon>Paenibacillus</taxon>
    </lineage>
</organism>
<keyword evidence="4" id="KW-1185">Reference proteome</keyword>
<reference evidence="1 3" key="1">
    <citation type="submission" date="2018-05" db="EMBL/GenBank/DDBJ databases">
        <title>Freshwater and sediment microbial communities from various areas in North America, analyzing microbe dynamics in response to fracking.</title>
        <authorList>
            <person name="Lamendella R."/>
        </authorList>
    </citation>
    <scope>NUCLEOTIDE SEQUENCE [LARGE SCALE GENOMIC DNA]</scope>
    <source>
        <strain evidence="1 3">DB-3</strain>
        <strain evidence="2 4">NG-13</strain>
    </source>
</reference>
<accession>A0A855XZS2</accession>
<dbReference type="AlphaFoldDB" id="A0A855XZS2"/>
<evidence type="ECO:0000313" key="1">
    <source>
        <dbReference type="EMBL" id="PWW32831.1"/>
    </source>
</evidence>
<dbReference type="EMBL" id="QLLI01000023">
    <property type="protein sequence ID" value="RAI84866.1"/>
    <property type="molecule type" value="Genomic_DNA"/>
</dbReference>
<name>A0A855XZS2_9BACL</name>
<dbReference type="Proteomes" id="UP000248827">
    <property type="component" value="Unassembled WGS sequence"/>
</dbReference>
<sequence length="35" mass="4028">MEYYLEEETLTVAKEPEVTSVHHLKLRASNILIGL</sequence>
<evidence type="ECO:0000313" key="2">
    <source>
        <dbReference type="EMBL" id="RAI84866.1"/>
    </source>
</evidence>
<protein>
    <submittedName>
        <fullName evidence="1">Uncharacterized protein</fullName>
    </submittedName>
</protein>
<proteinExistence type="predicted"/>
<gene>
    <name evidence="2" type="ORF">DET54_12311</name>
    <name evidence="1" type="ORF">DET56_12371</name>
</gene>
<evidence type="ECO:0000313" key="4">
    <source>
        <dbReference type="Proteomes" id="UP000248827"/>
    </source>
</evidence>
<evidence type="ECO:0000313" key="3">
    <source>
        <dbReference type="Proteomes" id="UP000247078"/>
    </source>
</evidence>
<comment type="caution">
    <text evidence="1">The sequence shown here is derived from an EMBL/GenBank/DDBJ whole genome shotgun (WGS) entry which is preliminary data.</text>
</comment>
<dbReference type="Proteomes" id="UP000247078">
    <property type="component" value="Unassembled WGS sequence"/>
</dbReference>